<evidence type="ECO:0000313" key="3">
    <source>
        <dbReference type="EMBL" id="KAK7753681.1"/>
    </source>
</evidence>
<accession>A0AAN9YQL5</accession>
<comment type="caution">
    <text evidence="3">The sequence shown here is derived from an EMBL/GenBank/DDBJ whole genome shotgun (WGS) entry which is preliminary data.</text>
</comment>
<feature type="compositionally biased region" description="Acidic residues" evidence="1">
    <location>
        <begin position="75"/>
        <end position="96"/>
    </location>
</feature>
<evidence type="ECO:0000313" key="4">
    <source>
        <dbReference type="Proteomes" id="UP001320420"/>
    </source>
</evidence>
<name>A0AAN9YQL5_9PEZI</name>
<reference evidence="3 4" key="1">
    <citation type="submission" date="2024-02" db="EMBL/GenBank/DDBJ databases">
        <title>De novo assembly and annotation of 12 fungi associated with fruit tree decline syndrome in Ontario, Canada.</title>
        <authorList>
            <person name="Sulman M."/>
            <person name="Ellouze W."/>
            <person name="Ilyukhin E."/>
        </authorList>
    </citation>
    <scope>NUCLEOTIDE SEQUENCE [LARGE SCALE GENOMIC DNA]</scope>
    <source>
        <strain evidence="3 4">M11/M66-122</strain>
    </source>
</reference>
<gene>
    <name evidence="3" type="ORF">SLS62_004303</name>
</gene>
<feature type="signal peptide" evidence="2">
    <location>
        <begin position="1"/>
        <end position="23"/>
    </location>
</feature>
<evidence type="ECO:0000256" key="1">
    <source>
        <dbReference type="SAM" id="MobiDB-lite"/>
    </source>
</evidence>
<feature type="region of interest" description="Disordered" evidence="1">
    <location>
        <begin position="59"/>
        <end position="97"/>
    </location>
</feature>
<feature type="chain" id="PRO_5042858669" evidence="2">
    <location>
        <begin position="24"/>
        <end position="399"/>
    </location>
</feature>
<dbReference type="Proteomes" id="UP001320420">
    <property type="component" value="Unassembled WGS sequence"/>
</dbReference>
<dbReference type="AlphaFoldDB" id="A0AAN9YQL5"/>
<keyword evidence="4" id="KW-1185">Reference proteome</keyword>
<evidence type="ECO:0000256" key="2">
    <source>
        <dbReference type="SAM" id="SignalP"/>
    </source>
</evidence>
<keyword evidence="2" id="KW-0732">Signal</keyword>
<protein>
    <submittedName>
        <fullName evidence="3">Uncharacterized protein</fullName>
    </submittedName>
</protein>
<organism evidence="3 4">
    <name type="scientific">Diatrype stigma</name>
    <dbReference type="NCBI Taxonomy" id="117547"/>
    <lineage>
        <taxon>Eukaryota</taxon>
        <taxon>Fungi</taxon>
        <taxon>Dikarya</taxon>
        <taxon>Ascomycota</taxon>
        <taxon>Pezizomycotina</taxon>
        <taxon>Sordariomycetes</taxon>
        <taxon>Xylariomycetidae</taxon>
        <taxon>Xylariales</taxon>
        <taxon>Diatrypaceae</taxon>
        <taxon>Diatrype</taxon>
    </lineage>
</organism>
<proteinExistence type="predicted"/>
<sequence>MSRHLTIATGATALFALAGRGLAFSSRSDGIVIGGPTPTPTPASTAKFALLHSHIQAATEPTITGPPKFSKAKDNDEDEGDDEDENGEDDLEEEGETGVCKRANQLVNHCASAIPNINSAPEDEIAQCLCCDGDGDFKPDYFDDAAASCAGWIKTAVPESTGAYNAWSTLGNLCGGNSGLGSSVCSWSKTPATATGSLTAAVVNTNAAASKTTPGAILITSAAAAVVPNACESLGSIGAYCQEETSAFDDLPLRSQAECLCYISTESAHATTWVPDTFDGAYSSCAGAGAAISLNPGYDGICSRYGDFLTAGSVSATTTTTAEDSSSSAISVASIASTASSTTASQTAFGSATAVTVTVAPSAEPSTGAAAAAAAGLNSLPASWPVAIGAMLGAAILLL</sequence>
<dbReference type="EMBL" id="JAKJXP020000026">
    <property type="protein sequence ID" value="KAK7753681.1"/>
    <property type="molecule type" value="Genomic_DNA"/>
</dbReference>